<evidence type="ECO:0000256" key="1">
    <source>
        <dbReference type="ARBA" id="ARBA00006295"/>
    </source>
</evidence>
<dbReference type="NCBIfam" id="TIGR00180">
    <property type="entry name" value="parB_part"/>
    <property type="match status" value="1"/>
</dbReference>
<evidence type="ECO:0000256" key="2">
    <source>
        <dbReference type="SAM" id="MobiDB-lite"/>
    </source>
</evidence>
<protein>
    <submittedName>
        <fullName evidence="4">ParB family chromosome partitioning protein</fullName>
    </submittedName>
</protein>
<dbReference type="InterPro" id="IPR017819">
    <property type="entry name" value="Plasmid_partition_RepB"/>
</dbReference>
<dbReference type="Proteomes" id="UP001549047">
    <property type="component" value="Unassembled WGS sequence"/>
</dbReference>
<gene>
    <name evidence="4" type="ORF">ABID16_002622</name>
</gene>
<comment type="similarity">
    <text evidence="1">Belongs to the ParB family.</text>
</comment>
<organism evidence="4 5">
    <name type="scientific">Rhizobium aquaticum</name>
    <dbReference type="NCBI Taxonomy" id="1549636"/>
    <lineage>
        <taxon>Bacteria</taxon>
        <taxon>Pseudomonadati</taxon>
        <taxon>Pseudomonadota</taxon>
        <taxon>Alphaproteobacteria</taxon>
        <taxon>Hyphomicrobiales</taxon>
        <taxon>Rhizobiaceae</taxon>
        <taxon>Rhizobium/Agrobacterium group</taxon>
        <taxon>Rhizobium</taxon>
    </lineage>
</organism>
<dbReference type="EMBL" id="JBEPMB010000003">
    <property type="protein sequence ID" value="MET3614285.1"/>
    <property type="molecule type" value="Genomic_DNA"/>
</dbReference>
<feature type="compositionally biased region" description="Basic and acidic residues" evidence="2">
    <location>
        <begin position="292"/>
        <end position="307"/>
    </location>
</feature>
<dbReference type="InterPro" id="IPR003115">
    <property type="entry name" value="ParB_N"/>
</dbReference>
<dbReference type="InterPro" id="IPR004437">
    <property type="entry name" value="ParB/RepB/Spo0J"/>
</dbReference>
<proteinExistence type="inferred from homology"/>
<dbReference type="InterPro" id="IPR036086">
    <property type="entry name" value="ParB/Sulfiredoxin_sf"/>
</dbReference>
<dbReference type="Gene3D" id="3.90.1530.30">
    <property type="match status" value="1"/>
</dbReference>
<feature type="region of interest" description="Disordered" evidence="2">
    <location>
        <begin position="1"/>
        <end position="50"/>
    </location>
</feature>
<reference evidence="4 5" key="1">
    <citation type="submission" date="2024-06" db="EMBL/GenBank/DDBJ databases">
        <title>Genomic Encyclopedia of Type Strains, Phase IV (KMG-IV): sequencing the most valuable type-strain genomes for metagenomic binning, comparative biology and taxonomic classification.</title>
        <authorList>
            <person name="Goeker M."/>
        </authorList>
    </citation>
    <scope>NUCLEOTIDE SEQUENCE [LARGE SCALE GENOMIC DNA]</scope>
    <source>
        <strain evidence="4 5">DSM 29780</strain>
    </source>
</reference>
<feature type="region of interest" description="Disordered" evidence="2">
    <location>
        <begin position="286"/>
        <end position="307"/>
    </location>
</feature>
<dbReference type="Pfam" id="PF07506">
    <property type="entry name" value="RepB"/>
    <property type="match status" value="1"/>
</dbReference>
<evidence type="ECO:0000259" key="3">
    <source>
        <dbReference type="SMART" id="SM00470"/>
    </source>
</evidence>
<keyword evidence="5" id="KW-1185">Reference proteome</keyword>
<dbReference type="Pfam" id="PF02195">
    <property type="entry name" value="ParB_N"/>
    <property type="match status" value="1"/>
</dbReference>
<accession>A0ABV2J2V5</accession>
<dbReference type="InterPro" id="IPR037972">
    <property type="entry name" value="RepB_N"/>
</dbReference>
<dbReference type="NCBIfam" id="TIGR03454">
    <property type="entry name" value="partition_RepB"/>
    <property type="match status" value="1"/>
</dbReference>
<dbReference type="Gene3D" id="1.10.10.2830">
    <property type="match status" value="1"/>
</dbReference>
<name>A0ABV2J2V5_9HYPH</name>
<evidence type="ECO:0000313" key="4">
    <source>
        <dbReference type="EMBL" id="MET3614285.1"/>
    </source>
</evidence>
<dbReference type="SUPFAM" id="SSF110849">
    <property type="entry name" value="ParB/Sulfiredoxin"/>
    <property type="match status" value="1"/>
</dbReference>
<dbReference type="SMART" id="SM00470">
    <property type="entry name" value="ParB"/>
    <property type="match status" value="1"/>
</dbReference>
<feature type="domain" description="ParB-like N-terminal" evidence="3">
    <location>
        <begin position="84"/>
        <end position="177"/>
    </location>
</feature>
<dbReference type="InterPro" id="IPR050336">
    <property type="entry name" value="Chromosome_partition/occlusion"/>
</dbReference>
<comment type="caution">
    <text evidence="4">The sequence shown here is derived from an EMBL/GenBank/DDBJ whole genome shotgun (WGS) entry which is preliminary data.</text>
</comment>
<dbReference type="PANTHER" id="PTHR33375">
    <property type="entry name" value="CHROMOSOME-PARTITIONING PROTEIN PARB-RELATED"/>
    <property type="match status" value="1"/>
</dbReference>
<sequence>MSGKRRDELKALFTGRPGGPVAPEIKSAEQAPSEPAVAPSRAPEPQRAASGAVRAMGLSLGSLAREAEEARNLRQAFEEGERIVELDCTLVESSFVEDRFARGETDGEFMGLVDSIRESGQQVPILVRPHPDKPGQFQTAYGHRRLAAVRSLNRKVKAIVRPLTDDELVLAQGKENAERRDLSFIERAFFAQALVQRGFVRKVVEDALGVQKSEVSRLLQVADSIPLHIARDIGPAPKVGRERWMALGAIFSSRPAAEEIASDEAGSQRFRAAETNRRFQMLFDRLSRKQKPKPDRGEPLSGRDGKAFGKVYAGGGKPRIEFTAPVPEAFLATVTTLIEEAWNAHQQKAK</sequence>
<dbReference type="PANTHER" id="PTHR33375:SF1">
    <property type="entry name" value="CHROMOSOME-PARTITIONING PROTEIN PARB-RELATED"/>
    <property type="match status" value="1"/>
</dbReference>
<feature type="compositionally biased region" description="Basic and acidic residues" evidence="2">
    <location>
        <begin position="1"/>
        <end position="10"/>
    </location>
</feature>
<evidence type="ECO:0000313" key="5">
    <source>
        <dbReference type="Proteomes" id="UP001549047"/>
    </source>
</evidence>
<dbReference type="SUPFAM" id="SSF109709">
    <property type="entry name" value="KorB DNA-binding domain-like"/>
    <property type="match status" value="1"/>
</dbReference>
<dbReference type="RefSeq" id="WP_354556787.1">
    <property type="nucleotide sequence ID" value="NZ_JBEPMB010000003.1"/>
</dbReference>
<dbReference type="InterPro" id="IPR011111">
    <property type="entry name" value="Plasmid_RepB"/>
</dbReference>
<dbReference type="CDD" id="cd16405">
    <property type="entry name" value="RepB_like_N"/>
    <property type="match status" value="1"/>
</dbReference>